<dbReference type="FunFam" id="3.30.565.10:FF:000010">
    <property type="entry name" value="Sensor histidine kinase RcsC"/>
    <property type="match status" value="1"/>
</dbReference>
<keyword evidence="6" id="KW-0418">Kinase</keyword>
<dbReference type="SMART" id="SM00388">
    <property type="entry name" value="HisKA"/>
    <property type="match status" value="1"/>
</dbReference>
<feature type="domain" description="PAC" evidence="17">
    <location>
        <begin position="221"/>
        <end position="273"/>
    </location>
</feature>
<keyword evidence="5" id="KW-0547">Nucleotide-binding</keyword>
<evidence type="ECO:0000259" key="16">
    <source>
        <dbReference type="PROSITE" id="PS50112"/>
    </source>
</evidence>
<dbReference type="KEGG" id="mff:MFFC18_16660"/>
<dbReference type="InterPro" id="IPR036097">
    <property type="entry name" value="HisK_dim/P_sf"/>
</dbReference>
<dbReference type="InterPro" id="IPR005467">
    <property type="entry name" value="His_kinase_dom"/>
</dbReference>
<dbReference type="InterPro" id="IPR000700">
    <property type="entry name" value="PAS-assoc_C"/>
</dbReference>
<dbReference type="PROSITE" id="PS50110">
    <property type="entry name" value="RESPONSE_REGULATORY"/>
    <property type="match status" value="1"/>
</dbReference>
<feature type="region of interest" description="Disordered" evidence="13">
    <location>
        <begin position="965"/>
        <end position="986"/>
    </location>
</feature>
<accession>A0A5B9P5F1</accession>
<evidence type="ECO:0000256" key="3">
    <source>
        <dbReference type="ARBA" id="ARBA00022553"/>
    </source>
</evidence>
<dbReference type="GO" id="GO:0006355">
    <property type="term" value="P:regulation of DNA-templated transcription"/>
    <property type="evidence" value="ECO:0007669"/>
    <property type="project" value="InterPro"/>
</dbReference>
<dbReference type="Pfam" id="PF00072">
    <property type="entry name" value="Response_reg"/>
    <property type="match status" value="1"/>
</dbReference>
<dbReference type="EMBL" id="CP042912">
    <property type="protein sequence ID" value="QEG21807.1"/>
    <property type="molecule type" value="Genomic_DNA"/>
</dbReference>
<dbReference type="Proteomes" id="UP000322214">
    <property type="component" value="Chromosome"/>
</dbReference>
<dbReference type="InterPro" id="IPR011006">
    <property type="entry name" value="CheY-like_superfamily"/>
</dbReference>
<dbReference type="InterPro" id="IPR000014">
    <property type="entry name" value="PAS"/>
</dbReference>
<evidence type="ECO:0000256" key="7">
    <source>
        <dbReference type="ARBA" id="ARBA00022840"/>
    </source>
</evidence>
<gene>
    <name evidence="18" type="primary">rpfC_2</name>
    <name evidence="18" type="ORF">MFFC18_16660</name>
</gene>
<evidence type="ECO:0000256" key="9">
    <source>
        <dbReference type="ARBA" id="ARBA00064003"/>
    </source>
</evidence>
<feature type="domain" description="Response regulatory" evidence="15">
    <location>
        <begin position="922"/>
        <end position="1060"/>
    </location>
</feature>
<evidence type="ECO:0000256" key="12">
    <source>
        <dbReference type="SAM" id="Coils"/>
    </source>
</evidence>
<dbReference type="InterPro" id="IPR004358">
    <property type="entry name" value="Sig_transdc_His_kin-like_C"/>
</dbReference>
<protein>
    <recommendedName>
        <fullName evidence="10">Sensory/regulatory protein RpfC</fullName>
        <ecNumber evidence="2">2.7.13.3</ecNumber>
    </recommendedName>
</protein>
<feature type="domain" description="PAS" evidence="16">
    <location>
        <begin position="270"/>
        <end position="342"/>
    </location>
</feature>
<comment type="subunit">
    <text evidence="9">At low DSF concentrations, interacts with RpfF.</text>
</comment>
<dbReference type="CDD" id="cd17546">
    <property type="entry name" value="REC_hyHK_CKI1_RcsC-like"/>
    <property type="match status" value="1"/>
</dbReference>
<dbReference type="GO" id="GO:0000155">
    <property type="term" value="F:phosphorelay sensor kinase activity"/>
    <property type="evidence" value="ECO:0007669"/>
    <property type="project" value="InterPro"/>
</dbReference>
<evidence type="ECO:0000256" key="13">
    <source>
        <dbReference type="SAM" id="MobiDB-lite"/>
    </source>
</evidence>
<dbReference type="OrthoDB" id="224742at2"/>
<dbReference type="AlphaFoldDB" id="A0A5B9P5F1"/>
<keyword evidence="3 11" id="KW-0597">Phosphoprotein</keyword>
<evidence type="ECO:0000256" key="8">
    <source>
        <dbReference type="ARBA" id="ARBA00023012"/>
    </source>
</evidence>
<feature type="modified residue" description="4-aspartylphosphate" evidence="11">
    <location>
        <position position="995"/>
    </location>
</feature>
<dbReference type="PROSITE" id="PS50109">
    <property type="entry name" value="HIS_KIN"/>
    <property type="match status" value="1"/>
</dbReference>
<keyword evidence="8" id="KW-0902">Two-component regulatory system</keyword>
<dbReference type="RefSeq" id="WP_075085486.1">
    <property type="nucleotide sequence ID" value="NZ_CP042912.1"/>
</dbReference>
<dbReference type="SMART" id="SM00387">
    <property type="entry name" value="HATPase_c"/>
    <property type="match status" value="1"/>
</dbReference>
<dbReference type="PANTHER" id="PTHR43047">
    <property type="entry name" value="TWO-COMPONENT HISTIDINE PROTEIN KINASE"/>
    <property type="match status" value="1"/>
</dbReference>
<evidence type="ECO:0000256" key="10">
    <source>
        <dbReference type="ARBA" id="ARBA00068150"/>
    </source>
</evidence>
<evidence type="ECO:0000313" key="19">
    <source>
        <dbReference type="Proteomes" id="UP000322214"/>
    </source>
</evidence>
<dbReference type="SUPFAM" id="SSF55874">
    <property type="entry name" value="ATPase domain of HSP90 chaperone/DNA topoisomerase II/histidine kinase"/>
    <property type="match status" value="1"/>
</dbReference>
<dbReference type="EC" id="2.7.13.3" evidence="2"/>
<evidence type="ECO:0000256" key="4">
    <source>
        <dbReference type="ARBA" id="ARBA00022679"/>
    </source>
</evidence>
<dbReference type="Gene3D" id="3.40.50.2300">
    <property type="match status" value="1"/>
</dbReference>
<evidence type="ECO:0000259" key="17">
    <source>
        <dbReference type="PROSITE" id="PS50113"/>
    </source>
</evidence>
<name>A0A5B9P5F1_9BACT</name>
<dbReference type="PROSITE" id="PS50112">
    <property type="entry name" value="PAS"/>
    <property type="match status" value="3"/>
</dbReference>
<dbReference type="GO" id="GO:0009927">
    <property type="term" value="F:histidine phosphotransfer kinase activity"/>
    <property type="evidence" value="ECO:0007669"/>
    <property type="project" value="TreeGrafter"/>
</dbReference>
<dbReference type="Pfam" id="PF02518">
    <property type="entry name" value="HATPase_c"/>
    <property type="match status" value="1"/>
</dbReference>
<dbReference type="InterPro" id="IPR013767">
    <property type="entry name" value="PAS_fold"/>
</dbReference>
<dbReference type="Gene3D" id="1.10.287.130">
    <property type="match status" value="1"/>
</dbReference>
<dbReference type="InterPro" id="IPR003661">
    <property type="entry name" value="HisK_dim/P_dom"/>
</dbReference>
<dbReference type="Pfam" id="PF00512">
    <property type="entry name" value="HisKA"/>
    <property type="match status" value="1"/>
</dbReference>
<dbReference type="STRING" id="980251.GCA_001642875_03267"/>
<evidence type="ECO:0000256" key="1">
    <source>
        <dbReference type="ARBA" id="ARBA00000085"/>
    </source>
</evidence>
<dbReference type="SUPFAM" id="SSF52172">
    <property type="entry name" value="CheY-like"/>
    <property type="match status" value="1"/>
</dbReference>
<keyword evidence="4 18" id="KW-0808">Transferase</keyword>
<feature type="coiled-coil region" evidence="12">
    <location>
        <begin position="1"/>
        <end position="35"/>
    </location>
</feature>
<evidence type="ECO:0000256" key="5">
    <source>
        <dbReference type="ARBA" id="ARBA00022741"/>
    </source>
</evidence>
<dbReference type="NCBIfam" id="TIGR00229">
    <property type="entry name" value="sensory_box"/>
    <property type="match status" value="3"/>
</dbReference>
<sequence length="1068" mass="117867">MPNSREELQRLNDELAKVNLEHERKIAELTELTDDMNSLFALTDVGVVFLDRNLNIRRFTPRIGQTIGVTASDLGRPIKQFIARFFIDDVDDCFSTVLKTGDRVEREVSDRDGGYWLLKIMQHATKTGSEGVVLTMVDIKSVKETDAKLERYRSIIDSTHEAVIGTDLDGYIQSWNQGAAQLYGYTAEEATGQHVAMLMPDSVKPEVPKLLKQAISGIPIKGYQTDRICKDGSTIHVALAVSPVHDASGVVVGVSSISHDHSQQRKAELEQKKLATILELTSDFVGVCDGNGTTLSINAAGRRMLGIDPDYDIVGDPIKNWHSPEDLKVIFEEALPQSIEKGEWRGILSAVDRHGHQTPLSAVIIAHKGSDGSVNYYSMVGRDITQQLQFEDQLKDREIFLRRTLDGLYAFAGVLLPDGTLVEANLPALSAANLKAEDVIGTPFPDAYWWAYSEEVQEKLWDSIRTAAAGNLVRYDVDVRLAEDHFICIDFQLTPLRNDAGKVTHLIPSGINITDRVELETRQRVFRHAFESSLTAMVITDPTQPDNPIIYVNPGFEKLTGYTSADAVGKNCRFLQGPETNPETVGEIGVGIRQGRATHVTVLNYRKNGEQFWNELVITPVHNDQEVLTHFIGVLFDMTEHQEVEANLARARDVAEAANAAKSSFVANMSHEIRTPLTTIVGMTEMLLEQESDQATRDTLQLIHQSGRHLATLVNDVLDLSKIEAGKLEADFSDASPMQIIEDVAASMRYRAEEKGIKFRLKFSGMVPEAIRTDPLRFRQVLFNLTGNAIKFTEVGSVELRCEVEPGGSDPMLKMEVDDTGVGFAPSEVKRLFEQFTQVDDSPTRRQGGSGLGLFISRRIAELLGGQLSATSKPSGGSVFTLRLPTGDLSGQTMIDPNATLSQQQSADRLKNRLPVRLDNRRILIVEDTRGIQLLLKRILENAGAIVEVADDGQHAMETIQASLFGKSPDSGRPDSGMGNGEPGCRPRHDLILLDMHMPRLSGYETAALIRKLGLTTPIIALTASAMRGDRNKCIQSGCDAYLTKPIDRQKLMKKVVRLLGKADAATD</sequence>
<evidence type="ECO:0000256" key="2">
    <source>
        <dbReference type="ARBA" id="ARBA00012438"/>
    </source>
</evidence>
<evidence type="ECO:0000313" key="18">
    <source>
        <dbReference type="EMBL" id="QEG21807.1"/>
    </source>
</evidence>
<dbReference type="SMART" id="SM00448">
    <property type="entry name" value="REC"/>
    <property type="match status" value="1"/>
</dbReference>
<evidence type="ECO:0000259" key="15">
    <source>
        <dbReference type="PROSITE" id="PS50110"/>
    </source>
</evidence>
<evidence type="ECO:0000256" key="11">
    <source>
        <dbReference type="PROSITE-ProRule" id="PRU00169"/>
    </source>
</evidence>
<dbReference type="Gene3D" id="3.30.450.20">
    <property type="entry name" value="PAS domain"/>
    <property type="match status" value="5"/>
</dbReference>
<dbReference type="CDD" id="cd00082">
    <property type="entry name" value="HisKA"/>
    <property type="match status" value="1"/>
</dbReference>
<feature type="domain" description="PAC" evidence="17">
    <location>
        <begin position="596"/>
        <end position="650"/>
    </location>
</feature>
<dbReference type="InterPro" id="IPR001789">
    <property type="entry name" value="Sig_transdc_resp-reg_receiver"/>
</dbReference>
<feature type="domain" description="PAS" evidence="16">
    <location>
        <begin position="148"/>
        <end position="218"/>
    </location>
</feature>
<dbReference type="InterPro" id="IPR036890">
    <property type="entry name" value="HATPase_C_sf"/>
</dbReference>
<dbReference type="InterPro" id="IPR035965">
    <property type="entry name" value="PAS-like_dom_sf"/>
</dbReference>
<organism evidence="18 19">
    <name type="scientific">Mariniblastus fucicola</name>
    <dbReference type="NCBI Taxonomy" id="980251"/>
    <lineage>
        <taxon>Bacteria</taxon>
        <taxon>Pseudomonadati</taxon>
        <taxon>Planctomycetota</taxon>
        <taxon>Planctomycetia</taxon>
        <taxon>Pirellulales</taxon>
        <taxon>Pirellulaceae</taxon>
        <taxon>Mariniblastus</taxon>
    </lineage>
</organism>
<dbReference type="InterPro" id="IPR001610">
    <property type="entry name" value="PAC"/>
</dbReference>
<evidence type="ECO:0000256" key="6">
    <source>
        <dbReference type="ARBA" id="ARBA00022777"/>
    </source>
</evidence>
<dbReference type="SUPFAM" id="SSF47384">
    <property type="entry name" value="Homodimeric domain of signal transducing histidine kinase"/>
    <property type="match status" value="1"/>
</dbReference>
<dbReference type="Pfam" id="PF08448">
    <property type="entry name" value="PAS_4"/>
    <property type="match status" value="2"/>
</dbReference>
<dbReference type="CDD" id="cd00130">
    <property type="entry name" value="PAS"/>
    <property type="match status" value="5"/>
</dbReference>
<dbReference type="PROSITE" id="PS50113">
    <property type="entry name" value="PAC"/>
    <property type="match status" value="2"/>
</dbReference>
<evidence type="ECO:0000259" key="14">
    <source>
        <dbReference type="PROSITE" id="PS50109"/>
    </source>
</evidence>
<dbReference type="GO" id="GO:0005524">
    <property type="term" value="F:ATP binding"/>
    <property type="evidence" value="ECO:0007669"/>
    <property type="project" value="UniProtKB-KW"/>
</dbReference>
<dbReference type="FunFam" id="1.10.287.130:FF:000002">
    <property type="entry name" value="Two-component osmosensing histidine kinase"/>
    <property type="match status" value="1"/>
</dbReference>
<feature type="domain" description="PAS" evidence="16">
    <location>
        <begin position="522"/>
        <end position="571"/>
    </location>
</feature>
<dbReference type="SUPFAM" id="SSF55785">
    <property type="entry name" value="PYP-like sensor domain (PAS domain)"/>
    <property type="match status" value="5"/>
</dbReference>
<dbReference type="InterPro" id="IPR003594">
    <property type="entry name" value="HATPase_dom"/>
</dbReference>
<proteinExistence type="predicted"/>
<dbReference type="PANTHER" id="PTHR43047:SF72">
    <property type="entry name" value="OSMOSENSING HISTIDINE PROTEIN KINASE SLN1"/>
    <property type="match status" value="1"/>
</dbReference>
<keyword evidence="19" id="KW-1185">Reference proteome</keyword>
<dbReference type="InterPro" id="IPR013656">
    <property type="entry name" value="PAS_4"/>
</dbReference>
<dbReference type="Pfam" id="PF13596">
    <property type="entry name" value="PAS_10"/>
    <property type="match status" value="1"/>
</dbReference>
<dbReference type="Pfam" id="PF13426">
    <property type="entry name" value="PAS_9"/>
    <property type="match status" value="1"/>
</dbReference>
<dbReference type="Gene3D" id="3.30.565.10">
    <property type="entry name" value="Histidine kinase-like ATPase, C-terminal domain"/>
    <property type="match status" value="1"/>
</dbReference>
<dbReference type="SMART" id="SM00091">
    <property type="entry name" value="PAS"/>
    <property type="match status" value="5"/>
</dbReference>
<dbReference type="CDD" id="cd16922">
    <property type="entry name" value="HATPase_EvgS-ArcB-TorS-like"/>
    <property type="match status" value="1"/>
</dbReference>
<keyword evidence="7" id="KW-0067">ATP-binding</keyword>
<reference evidence="18 19" key="1">
    <citation type="submission" date="2019-08" db="EMBL/GenBank/DDBJ databases">
        <title>Deep-cultivation of Planctomycetes and their phenomic and genomic characterization uncovers novel biology.</title>
        <authorList>
            <person name="Wiegand S."/>
            <person name="Jogler M."/>
            <person name="Boedeker C."/>
            <person name="Pinto D."/>
            <person name="Vollmers J."/>
            <person name="Rivas-Marin E."/>
            <person name="Kohn T."/>
            <person name="Peeters S.H."/>
            <person name="Heuer A."/>
            <person name="Rast P."/>
            <person name="Oberbeckmann S."/>
            <person name="Bunk B."/>
            <person name="Jeske O."/>
            <person name="Meyerdierks A."/>
            <person name="Storesund J.E."/>
            <person name="Kallscheuer N."/>
            <person name="Luecker S."/>
            <person name="Lage O.M."/>
            <person name="Pohl T."/>
            <person name="Merkel B.J."/>
            <person name="Hornburger P."/>
            <person name="Mueller R.-W."/>
            <person name="Bruemmer F."/>
            <person name="Labrenz M."/>
            <person name="Spormann A.M."/>
            <person name="Op den Camp H."/>
            <person name="Overmann J."/>
            <person name="Amann R."/>
            <person name="Jetten M.S.M."/>
            <person name="Mascher T."/>
            <person name="Medema M.H."/>
            <person name="Devos D.P."/>
            <person name="Kaster A.-K."/>
            <person name="Ovreas L."/>
            <person name="Rohde M."/>
            <person name="Galperin M.Y."/>
            <person name="Jogler C."/>
        </authorList>
    </citation>
    <scope>NUCLEOTIDE SEQUENCE [LARGE SCALE GENOMIC DNA]</scope>
    <source>
        <strain evidence="18 19">FC18</strain>
    </source>
</reference>
<dbReference type="GO" id="GO:0005886">
    <property type="term" value="C:plasma membrane"/>
    <property type="evidence" value="ECO:0007669"/>
    <property type="project" value="TreeGrafter"/>
</dbReference>
<feature type="domain" description="Histidine kinase" evidence="14">
    <location>
        <begin position="668"/>
        <end position="888"/>
    </location>
</feature>
<keyword evidence="12" id="KW-0175">Coiled coil</keyword>
<dbReference type="Pfam" id="PF00989">
    <property type="entry name" value="PAS"/>
    <property type="match status" value="1"/>
</dbReference>
<dbReference type="SMART" id="SM00086">
    <property type="entry name" value="PAC"/>
    <property type="match status" value="4"/>
</dbReference>
<dbReference type="PRINTS" id="PR00344">
    <property type="entry name" value="BCTRLSENSOR"/>
</dbReference>
<comment type="catalytic activity">
    <reaction evidence="1">
        <text>ATP + protein L-histidine = ADP + protein N-phospho-L-histidine.</text>
        <dbReference type="EC" id="2.7.13.3"/>
    </reaction>
</comment>